<organism evidence="8 9">
    <name type="scientific">Streptomyces heilongjiangensis</name>
    <dbReference type="NCBI Taxonomy" id="945052"/>
    <lineage>
        <taxon>Bacteria</taxon>
        <taxon>Bacillati</taxon>
        <taxon>Actinomycetota</taxon>
        <taxon>Actinomycetes</taxon>
        <taxon>Kitasatosporales</taxon>
        <taxon>Streptomycetaceae</taxon>
        <taxon>Streptomyces</taxon>
    </lineage>
</organism>
<dbReference type="Pfam" id="PF13517">
    <property type="entry name" value="FG-GAP_3"/>
    <property type="match status" value="2"/>
</dbReference>
<dbReference type="InterPro" id="IPR013517">
    <property type="entry name" value="FG-GAP"/>
</dbReference>
<evidence type="ECO:0000256" key="4">
    <source>
        <dbReference type="RuleBase" id="RU363034"/>
    </source>
</evidence>
<proteinExistence type="inferred from homology"/>
<comment type="caution">
    <text evidence="8">The sequence shown here is derived from an EMBL/GenBank/DDBJ whole genome shotgun (WGS) entry which is preliminary data.</text>
</comment>
<dbReference type="RefSeq" id="WP_272172276.1">
    <property type="nucleotide sequence ID" value="NZ_JAQOSL010000049.1"/>
</dbReference>
<dbReference type="PROSITE" id="PS50240">
    <property type="entry name" value="TRYPSIN_DOM"/>
    <property type="match status" value="1"/>
</dbReference>
<evidence type="ECO:0000256" key="6">
    <source>
        <dbReference type="SAM" id="SignalP"/>
    </source>
</evidence>
<evidence type="ECO:0000313" key="9">
    <source>
        <dbReference type="Proteomes" id="UP001596112"/>
    </source>
</evidence>
<dbReference type="PANTHER" id="PTHR24276">
    <property type="entry name" value="POLYSERASE-RELATED"/>
    <property type="match status" value="1"/>
</dbReference>
<dbReference type="InterPro" id="IPR009003">
    <property type="entry name" value="Peptidase_S1_PA"/>
</dbReference>
<evidence type="ECO:0000256" key="5">
    <source>
        <dbReference type="SAM" id="MobiDB-lite"/>
    </source>
</evidence>
<dbReference type="CDD" id="cd00190">
    <property type="entry name" value="Tryp_SPc"/>
    <property type="match status" value="1"/>
</dbReference>
<dbReference type="PROSITE" id="PS00134">
    <property type="entry name" value="TRYPSIN_HIS"/>
    <property type="match status" value="1"/>
</dbReference>
<dbReference type="Gene3D" id="2.40.128.340">
    <property type="match status" value="1"/>
</dbReference>
<dbReference type="InterPro" id="IPR018114">
    <property type="entry name" value="TRYPSIN_HIS"/>
</dbReference>
<keyword evidence="4 8" id="KW-0378">Hydrolase</keyword>
<dbReference type="SMART" id="SM00020">
    <property type="entry name" value="Tryp_SPc"/>
    <property type="match status" value="1"/>
</dbReference>
<feature type="signal peptide" evidence="6">
    <location>
        <begin position="1"/>
        <end position="24"/>
    </location>
</feature>
<dbReference type="Proteomes" id="UP001596112">
    <property type="component" value="Unassembled WGS sequence"/>
</dbReference>
<dbReference type="SUPFAM" id="SSF50494">
    <property type="entry name" value="Trypsin-like serine proteases"/>
    <property type="match status" value="1"/>
</dbReference>
<dbReference type="GO" id="GO:0016787">
    <property type="term" value="F:hydrolase activity"/>
    <property type="evidence" value="ECO:0007669"/>
    <property type="project" value="UniProtKB-KW"/>
</dbReference>
<keyword evidence="4" id="KW-0645">Protease</keyword>
<dbReference type="InterPro" id="IPR033116">
    <property type="entry name" value="TRYPSIN_SER"/>
</dbReference>
<dbReference type="EMBL" id="JBHSNZ010000037">
    <property type="protein sequence ID" value="MFC5812573.1"/>
    <property type="molecule type" value="Genomic_DNA"/>
</dbReference>
<evidence type="ECO:0000256" key="1">
    <source>
        <dbReference type="ARBA" id="ARBA00007664"/>
    </source>
</evidence>
<protein>
    <submittedName>
        <fullName evidence="8">Trypsin-like serine protease</fullName>
        <ecNumber evidence="8">3.4.21.-</ecNumber>
    </submittedName>
</protein>
<evidence type="ECO:0000256" key="3">
    <source>
        <dbReference type="ARBA" id="ARBA00023157"/>
    </source>
</evidence>
<sequence length="589" mass="61547">MARPLSGVVATAIAGALLLSSAGAANGAGSSGSDELDVRIANAMAADDTVGETAAKPSPSTNGSSTTADADGLKPDAKIIGGSETTIGAAPWMAQLWYYDETTGLGFFCGGSVVSPTKILTAAHCVDKNYYNWAKWGSVVTGTDRLPTAVYDSNGNLTGMDYHGGESTEVSRQWNHSSYNEDTINNDVAVLTLAKPVKATPIRMTTSTDTSSYAAGTSAKVYGWGRTSSTSDDISETLKTATLPVVGDTTCGNTWGGYFVKGNMFCAGKPAGGTDATTTASCNGDSGGPLVVGGKVIGVVSWGVVDCVEKGAYPVFAKVSKYVGVTSPRVDDTDISRDGKADVLLRNKETGTGYVRASTGSALGDRKALTAEGSWKGYNLVQQTDLNRDGHQDYVLRRASDGDVFWRRRTASSSTWTTTQIFDNWATRTRIVTPGDVTGDALPDLLSVDSAGALWIYPGKGDGSFSTRVKVSTGWNAYNAVLGHGDFTGDGKADLIARTKTGSDIYLFKGTGKAGTGAFATKIKVRSDWSAYNTLVTPGDVNGDGRADLLARKPSGTMYLYKGTSKATSEIFSTRVSVGTSYAQYDLLG</sequence>
<gene>
    <name evidence="8" type="ORF">ACFQGO_34570</name>
</gene>
<dbReference type="PANTHER" id="PTHR24276:SF98">
    <property type="entry name" value="FI18310P1-RELATED"/>
    <property type="match status" value="1"/>
</dbReference>
<name>A0ABW1BIS4_9ACTN</name>
<dbReference type="SUPFAM" id="SSF69318">
    <property type="entry name" value="Integrin alpha N-terminal domain"/>
    <property type="match status" value="1"/>
</dbReference>
<feature type="chain" id="PRO_5045457156" evidence="6">
    <location>
        <begin position="25"/>
        <end position="589"/>
    </location>
</feature>
<evidence type="ECO:0000256" key="2">
    <source>
        <dbReference type="ARBA" id="ARBA00022729"/>
    </source>
</evidence>
<keyword evidence="4" id="KW-0720">Serine protease</keyword>
<dbReference type="InterPro" id="IPR001254">
    <property type="entry name" value="Trypsin_dom"/>
</dbReference>
<dbReference type="EC" id="3.4.21.-" evidence="8"/>
<dbReference type="PROSITE" id="PS00135">
    <property type="entry name" value="TRYPSIN_SER"/>
    <property type="match status" value="1"/>
</dbReference>
<evidence type="ECO:0000313" key="8">
    <source>
        <dbReference type="EMBL" id="MFC5812573.1"/>
    </source>
</evidence>
<evidence type="ECO:0000259" key="7">
    <source>
        <dbReference type="PROSITE" id="PS50240"/>
    </source>
</evidence>
<feature type="compositionally biased region" description="Polar residues" evidence="5">
    <location>
        <begin position="58"/>
        <end position="68"/>
    </location>
</feature>
<reference evidence="9" key="1">
    <citation type="journal article" date="2019" name="Int. J. Syst. Evol. Microbiol.">
        <title>The Global Catalogue of Microorganisms (GCM) 10K type strain sequencing project: providing services to taxonomists for standard genome sequencing and annotation.</title>
        <authorList>
            <consortium name="The Broad Institute Genomics Platform"/>
            <consortium name="The Broad Institute Genome Sequencing Center for Infectious Disease"/>
            <person name="Wu L."/>
            <person name="Ma J."/>
        </authorList>
    </citation>
    <scope>NUCLEOTIDE SEQUENCE [LARGE SCALE GENOMIC DNA]</scope>
    <source>
        <strain evidence="9">JCM 9918</strain>
    </source>
</reference>
<keyword evidence="3" id="KW-1015">Disulfide bond</keyword>
<dbReference type="InterPro" id="IPR001314">
    <property type="entry name" value="Peptidase_S1A"/>
</dbReference>
<comment type="similarity">
    <text evidence="1">Belongs to the peptidase S1 family.</text>
</comment>
<dbReference type="Gene3D" id="2.40.10.10">
    <property type="entry name" value="Trypsin-like serine proteases"/>
    <property type="match status" value="1"/>
</dbReference>
<dbReference type="InterPro" id="IPR050430">
    <property type="entry name" value="Peptidase_S1"/>
</dbReference>
<accession>A0ABW1BIS4</accession>
<feature type="domain" description="Peptidase S1" evidence="7">
    <location>
        <begin position="79"/>
        <end position="331"/>
    </location>
</feature>
<dbReference type="PRINTS" id="PR00722">
    <property type="entry name" value="CHYMOTRYPSIN"/>
</dbReference>
<dbReference type="Pfam" id="PF00089">
    <property type="entry name" value="Trypsin"/>
    <property type="match status" value="1"/>
</dbReference>
<dbReference type="InterPro" id="IPR043504">
    <property type="entry name" value="Peptidase_S1_PA_chymotrypsin"/>
</dbReference>
<dbReference type="InterPro" id="IPR028994">
    <property type="entry name" value="Integrin_alpha_N"/>
</dbReference>
<feature type="region of interest" description="Disordered" evidence="5">
    <location>
        <begin position="49"/>
        <end position="75"/>
    </location>
</feature>
<keyword evidence="2 6" id="KW-0732">Signal</keyword>
<keyword evidence="9" id="KW-1185">Reference proteome</keyword>